<evidence type="ECO:0000313" key="1">
    <source>
        <dbReference type="EMBL" id="KYF76259.1"/>
    </source>
</evidence>
<proteinExistence type="predicted"/>
<comment type="caution">
    <text evidence="1">The sequence shown here is derived from an EMBL/GenBank/DDBJ whole genome shotgun (WGS) entry which is preliminary data.</text>
</comment>
<dbReference type="Proteomes" id="UP000075515">
    <property type="component" value="Unassembled WGS sequence"/>
</dbReference>
<gene>
    <name evidence="1" type="ORF">BE18_26045</name>
</gene>
<evidence type="ECO:0000313" key="2">
    <source>
        <dbReference type="Proteomes" id="UP000075515"/>
    </source>
</evidence>
<dbReference type="AlphaFoldDB" id="A0A150SVZ3"/>
<protein>
    <submittedName>
        <fullName evidence="1">Uncharacterized protein</fullName>
    </submittedName>
</protein>
<organism evidence="1 2">
    <name type="scientific">Sorangium cellulosum</name>
    <name type="common">Polyangium cellulosum</name>
    <dbReference type="NCBI Taxonomy" id="56"/>
    <lineage>
        <taxon>Bacteria</taxon>
        <taxon>Pseudomonadati</taxon>
        <taxon>Myxococcota</taxon>
        <taxon>Polyangia</taxon>
        <taxon>Polyangiales</taxon>
        <taxon>Polyangiaceae</taxon>
        <taxon>Sorangium</taxon>
    </lineage>
</organism>
<name>A0A150SVZ3_SORCE</name>
<sequence length="154" mass="17511">MIMSTSERTPANGLTILADVKPDKIAEIRAQAGRMAALPLHELLGPLTLHFARWVLVNNDTQFLYIAIFDTDFDQYTEDAIRIFNQVGMGSLFLNLVGFPENGMKDPEAFKKFVREHHRPSFLEYSEYEGVTVKEIKRALQIEKGFSAMLDAMQ</sequence>
<reference evidence="1 2" key="1">
    <citation type="submission" date="2014-02" db="EMBL/GenBank/DDBJ databases">
        <title>The small core and large imbalanced accessory genome model reveals a collaborative survival strategy of Sorangium cellulosum strains in nature.</title>
        <authorList>
            <person name="Han K."/>
            <person name="Peng R."/>
            <person name="Blom J."/>
            <person name="Li Y.-Z."/>
        </authorList>
    </citation>
    <scope>NUCLEOTIDE SEQUENCE [LARGE SCALE GENOMIC DNA]</scope>
    <source>
        <strain evidence="1 2">So0149</strain>
    </source>
</reference>
<accession>A0A150SVZ3</accession>
<dbReference type="EMBL" id="JEMC01004049">
    <property type="protein sequence ID" value="KYF76259.1"/>
    <property type="molecule type" value="Genomic_DNA"/>
</dbReference>